<name>A0A0M2NSI9_STACC</name>
<organism evidence="2 3">
    <name type="scientific">Staphylococcus cohnii subsp. cohnii</name>
    <dbReference type="NCBI Taxonomy" id="74704"/>
    <lineage>
        <taxon>Bacteria</taxon>
        <taxon>Bacillati</taxon>
        <taxon>Bacillota</taxon>
        <taxon>Bacilli</taxon>
        <taxon>Bacillales</taxon>
        <taxon>Staphylococcaceae</taxon>
        <taxon>Staphylococcus</taxon>
        <taxon>Staphylococcus cohnii species complex</taxon>
    </lineage>
</organism>
<keyword evidence="1" id="KW-0812">Transmembrane</keyword>
<reference evidence="2 3" key="1">
    <citation type="submission" date="2015-03" db="EMBL/GenBank/DDBJ databases">
        <title>Genome Assembly of Staphylococcus cohnii subsp. cohnii strain G22B2.</title>
        <authorList>
            <person name="Nair G."/>
            <person name="Kaur G."/>
            <person name="Khatri I."/>
            <person name="Singh N.K."/>
            <person name="Sathyabama S."/>
            <person name="Maurya S.K."/>
            <person name="Subramanian S."/>
            <person name="Agrewala J.N."/>
            <person name="Mayilraj S."/>
        </authorList>
    </citation>
    <scope>NUCLEOTIDE SEQUENCE [LARGE SCALE GENOMIC DNA]</scope>
    <source>
        <strain evidence="2 3">G22B2</strain>
    </source>
</reference>
<dbReference type="PATRIC" id="fig|74704.6.peg.2081"/>
<comment type="caution">
    <text evidence="2">The sequence shown here is derived from an EMBL/GenBank/DDBJ whole genome shotgun (WGS) entry which is preliminary data.</text>
</comment>
<dbReference type="InterPro" id="IPR025882">
    <property type="entry name" value="Toxin_Fst"/>
</dbReference>
<evidence type="ECO:0000313" key="3">
    <source>
        <dbReference type="Proteomes" id="UP000034455"/>
    </source>
</evidence>
<accession>A0A0M2NSI9</accession>
<evidence type="ECO:0000256" key="1">
    <source>
        <dbReference type="SAM" id="Phobius"/>
    </source>
</evidence>
<dbReference type="Proteomes" id="UP000034455">
    <property type="component" value="Unassembled WGS sequence"/>
</dbReference>
<feature type="transmembrane region" description="Helical" evidence="1">
    <location>
        <begin position="6"/>
        <end position="32"/>
    </location>
</feature>
<evidence type="ECO:0000313" key="2">
    <source>
        <dbReference type="EMBL" id="KKI62686.1"/>
    </source>
</evidence>
<proteinExistence type="predicted"/>
<keyword evidence="1" id="KW-1133">Transmembrane helix</keyword>
<protein>
    <recommendedName>
        <fullName evidence="4">Type I toxin-antitoxin system Fst family toxin</fullName>
    </recommendedName>
</protein>
<dbReference type="NCBIfam" id="NF033608">
    <property type="entry name" value="type_I_tox_Fst"/>
    <property type="match status" value="1"/>
</dbReference>
<dbReference type="Pfam" id="PF13955">
    <property type="entry name" value="Fst_toxin"/>
    <property type="match status" value="1"/>
</dbReference>
<dbReference type="AlphaFoldDB" id="A0A0M2NSI9"/>
<evidence type="ECO:0008006" key="4">
    <source>
        <dbReference type="Google" id="ProtNLM"/>
    </source>
</evidence>
<keyword evidence="1" id="KW-0472">Membrane</keyword>
<dbReference type="EMBL" id="LAKJ01000038">
    <property type="protein sequence ID" value="KKI62686.1"/>
    <property type="molecule type" value="Genomic_DNA"/>
</dbReference>
<gene>
    <name evidence="2" type="ORF">UF66_2024</name>
</gene>
<sequence>MEGGDIMHSILFELLIAPIIVGVIITLFAYWLDSRDK</sequence>